<evidence type="ECO:0000313" key="1">
    <source>
        <dbReference type="EMBL" id="NHZ38556.1"/>
    </source>
</evidence>
<keyword evidence="2" id="KW-1185">Reference proteome</keyword>
<name>A0ABX0M8Q8_9BURK</name>
<organism evidence="1 2">
    <name type="scientific">Massilia aquatica</name>
    <dbReference type="NCBI Taxonomy" id="2609000"/>
    <lineage>
        <taxon>Bacteria</taxon>
        <taxon>Pseudomonadati</taxon>
        <taxon>Pseudomonadota</taxon>
        <taxon>Betaproteobacteria</taxon>
        <taxon>Burkholderiales</taxon>
        <taxon>Oxalobacteraceae</taxon>
        <taxon>Telluria group</taxon>
        <taxon>Massilia</taxon>
    </lineage>
</organism>
<evidence type="ECO:0008006" key="3">
    <source>
        <dbReference type="Google" id="ProtNLM"/>
    </source>
</evidence>
<reference evidence="1 2" key="1">
    <citation type="submission" date="2019-09" db="EMBL/GenBank/DDBJ databases">
        <title>Taxonomy of Antarctic Massilia spp.: description of Massilia rubra sp. nov., Massilia aquatica sp. nov., Massilia mucilaginosa sp. nov., Massilia frigida sp. nov. isolated from streams, lakes and regoliths.</title>
        <authorList>
            <person name="Holochova P."/>
            <person name="Sedlacek I."/>
            <person name="Kralova S."/>
            <person name="Maslanova I."/>
            <person name="Busse H.-J."/>
            <person name="Stankova E."/>
            <person name="Vrbovska V."/>
            <person name="Kovarovic V."/>
            <person name="Bartak M."/>
            <person name="Svec P."/>
            <person name="Pantucek R."/>
        </authorList>
    </citation>
    <scope>NUCLEOTIDE SEQUENCE [LARGE SCALE GENOMIC DNA]</scope>
    <source>
        <strain evidence="1 2">CCM 8693</strain>
    </source>
</reference>
<comment type="caution">
    <text evidence="1">The sequence shown here is derived from an EMBL/GenBank/DDBJ whole genome shotgun (WGS) entry which is preliminary data.</text>
</comment>
<gene>
    <name evidence="1" type="ORF">F1609_00010</name>
</gene>
<dbReference type="Proteomes" id="UP000819052">
    <property type="component" value="Unassembled WGS sequence"/>
</dbReference>
<protein>
    <recommendedName>
        <fullName evidence="3">DUF4279 domain-containing protein</fullName>
    </recommendedName>
</protein>
<evidence type="ECO:0000313" key="2">
    <source>
        <dbReference type="Proteomes" id="UP000819052"/>
    </source>
</evidence>
<proteinExistence type="predicted"/>
<sequence length="144" mass="15955">MVNEKKKNLKGNLPLFKLRFVIKHPHIPMDLITAKLGLQPHLGWSTGDSRMTPDGKSLPGFNNETFWGCNPDIVDELHFFDAATKFGRSMSIHADFLTSVVKSGGIVGLYIDVLQPKNVGDILRPADMMLFASLGITLGIEFFP</sequence>
<dbReference type="EMBL" id="VVIW01000001">
    <property type="protein sequence ID" value="NHZ38556.1"/>
    <property type="molecule type" value="Genomic_DNA"/>
</dbReference>
<dbReference type="RefSeq" id="WP_167073463.1">
    <property type="nucleotide sequence ID" value="NZ_VVIW01000001.1"/>
</dbReference>
<accession>A0ABX0M8Q8</accession>